<dbReference type="OrthoDB" id="5667at2759"/>
<dbReference type="GeneID" id="54558626"/>
<evidence type="ECO:0000256" key="1">
    <source>
        <dbReference type="ARBA" id="ARBA00004141"/>
    </source>
</evidence>
<evidence type="ECO:0000313" key="5">
    <source>
        <dbReference type="Proteomes" id="UP000799537"/>
    </source>
</evidence>
<dbReference type="PANTHER" id="PTHR11360">
    <property type="entry name" value="MONOCARBOXYLATE TRANSPORTER"/>
    <property type="match status" value="1"/>
</dbReference>
<keyword evidence="3" id="KW-1133">Transmembrane helix</keyword>
<sequence>MEDPDAQDQSVTIPPVTDITTTTTKMLLESSSSPEVSNEVKHIEDSTLHDAPVPIPSDSSFPEGGAKAWTVATGNAVTLLCTWGYLYAFGVYQTYYETHQLRDHSPSTIAWIGSLQFFFMCQGTLGGGPIFDRFGGATILPVTVVYVFAIMMTSLCKTLWQFILAQGLLQGVSLGLMLGLSSAATPQYFRKRRGAAMGLAVTGSSLGGVIFPAALVAMLQHLSFGWSVRVCGFIILGLMLPASFVIRPRLPSRKTQFFLFAAFKDRQYQMLLCAIFCHFMATFTPVFYLSTFAERHGMDPQLANYLIAILNAASWPGRFFPGIIGDKVHILRSEGIILGLYG</sequence>
<feature type="transmembrane region" description="Helical" evidence="3">
    <location>
        <begin position="68"/>
        <end position="88"/>
    </location>
</feature>
<organism evidence="4 5">
    <name type="scientific">Zasmidium cellare ATCC 36951</name>
    <dbReference type="NCBI Taxonomy" id="1080233"/>
    <lineage>
        <taxon>Eukaryota</taxon>
        <taxon>Fungi</taxon>
        <taxon>Dikarya</taxon>
        <taxon>Ascomycota</taxon>
        <taxon>Pezizomycotina</taxon>
        <taxon>Dothideomycetes</taxon>
        <taxon>Dothideomycetidae</taxon>
        <taxon>Mycosphaerellales</taxon>
        <taxon>Mycosphaerellaceae</taxon>
        <taxon>Zasmidium</taxon>
    </lineage>
</organism>
<feature type="transmembrane region" description="Helical" evidence="3">
    <location>
        <begin position="196"/>
        <end position="220"/>
    </location>
</feature>
<dbReference type="InterPro" id="IPR036259">
    <property type="entry name" value="MFS_trans_sf"/>
</dbReference>
<keyword evidence="5" id="KW-1185">Reference proteome</keyword>
<dbReference type="InterPro" id="IPR011701">
    <property type="entry name" value="MFS"/>
</dbReference>
<accession>A0A6A6CTG5</accession>
<feature type="transmembrane region" description="Helical" evidence="3">
    <location>
        <begin position="159"/>
        <end position="184"/>
    </location>
</feature>
<feature type="transmembrane region" description="Helical" evidence="3">
    <location>
        <begin position="268"/>
        <end position="290"/>
    </location>
</feature>
<dbReference type="InterPro" id="IPR050327">
    <property type="entry name" value="Proton-linked_MCT"/>
</dbReference>
<dbReference type="SUPFAM" id="SSF103473">
    <property type="entry name" value="MFS general substrate transporter"/>
    <property type="match status" value="1"/>
</dbReference>
<evidence type="ECO:0000313" key="4">
    <source>
        <dbReference type="EMBL" id="KAF2169122.1"/>
    </source>
</evidence>
<gene>
    <name evidence="4" type="ORF">M409DRAFT_20350</name>
</gene>
<comment type="similarity">
    <text evidence="2">Belongs to the major facilitator superfamily. Monocarboxylate porter (TC 2.A.1.13) family.</text>
</comment>
<comment type="subcellular location">
    <subcellularLocation>
        <location evidence="1">Membrane</location>
        <topology evidence="1">Multi-pass membrane protein</topology>
    </subcellularLocation>
</comment>
<dbReference type="EMBL" id="ML993588">
    <property type="protein sequence ID" value="KAF2169122.1"/>
    <property type="molecule type" value="Genomic_DNA"/>
</dbReference>
<keyword evidence="3" id="KW-0812">Transmembrane</keyword>
<evidence type="ECO:0000256" key="3">
    <source>
        <dbReference type="SAM" id="Phobius"/>
    </source>
</evidence>
<name>A0A6A6CTG5_ZASCE</name>
<feature type="transmembrane region" description="Helical" evidence="3">
    <location>
        <begin position="226"/>
        <end position="247"/>
    </location>
</feature>
<reference evidence="4" key="1">
    <citation type="journal article" date="2020" name="Stud. Mycol.">
        <title>101 Dothideomycetes genomes: a test case for predicting lifestyles and emergence of pathogens.</title>
        <authorList>
            <person name="Haridas S."/>
            <person name="Albert R."/>
            <person name="Binder M."/>
            <person name="Bloem J."/>
            <person name="Labutti K."/>
            <person name="Salamov A."/>
            <person name="Andreopoulos B."/>
            <person name="Baker S."/>
            <person name="Barry K."/>
            <person name="Bills G."/>
            <person name="Bluhm B."/>
            <person name="Cannon C."/>
            <person name="Castanera R."/>
            <person name="Culley D."/>
            <person name="Daum C."/>
            <person name="Ezra D."/>
            <person name="Gonzalez J."/>
            <person name="Henrissat B."/>
            <person name="Kuo A."/>
            <person name="Liang C."/>
            <person name="Lipzen A."/>
            <person name="Lutzoni F."/>
            <person name="Magnuson J."/>
            <person name="Mondo S."/>
            <person name="Nolan M."/>
            <person name="Ohm R."/>
            <person name="Pangilinan J."/>
            <person name="Park H.-J."/>
            <person name="Ramirez L."/>
            <person name="Alfaro M."/>
            <person name="Sun H."/>
            <person name="Tritt A."/>
            <person name="Yoshinaga Y."/>
            <person name="Zwiers L.-H."/>
            <person name="Turgeon B."/>
            <person name="Goodwin S."/>
            <person name="Spatafora J."/>
            <person name="Crous P."/>
            <person name="Grigoriev I."/>
        </authorList>
    </citation>
    <scope>NUCLEOTIDE SEQUENCE</scope>
    <source>
        <strain evidence="4">ATCC 36951</strain>
    </source>
</reference>
<dbReference type="Pfam" id="PF07690">
    <property type="entry name" value="MFS_1"/>
    <property type="match status" value="1"/>
</dbReference>
<keyword evidence="3" id="KW-0472">Membrane</keyword>
<evidence type="ECO:0008006" key="6">
    <source>
        <dbReference type="Google" id="ProtNLM"/>
    </source>
</evidence>
<dbReference type="PANTHER" id="PTHR11360:SF281">
    <property type="entry name" value="ASPYRIDONES EFFLUX PROTEIN APDF-RELATED"/>
    <property type="match status" value="1"/>
</dbReference>
<dbReference type="AlphaFoldDB" id="A0A6A6CTG5"/>
<dbReference type="GO" id="GO:0022857">
    <property type="term" value="F:transmembrane transporter activity"/>
    <property type="evidence" value="ECO:0007669"/>
    <property type="project" value="InterPro"/>
</dbReference>
<feature type="transmembrane region" description="Helical" evidence="3">
    <location>
        <begin position="134"/>
        <end position="153"/>
    </location>
</feature>
<dbReference type="Proteomes" id="UP000799537">
    <property type="component" value="Unassembled WGS sequence"/>
</dbReference>
<dbReference type="Gene3D" id="1.20.1250.20">
    <property type="entry name" value="MFS general substrate transporter like domains"/>
    <property type="match status" value="1"/>
</dbReference>
<evidence type="ECO:0000256" key="2">
    <source>
        <dbReference type="ARBA" id="ARBA00006727"/>
    </source>
</evidence>
<dbReference type="RefSeq" id="XP_033670011.1">
    <property type="nucleotide sequence ID" value="XM_033805354.1"/>
</dbReference>
<dbReference type="GO" id="GO:0016020">
    <property type="term" value="C:membrane"/>
    <property type="evidence" value="ECO:0007669"/>
    <property type="project" value="UniProtKB-SubCell"/>
</dbReference>
<protein>
    <recommendedName>
        <fullName evidence="6">Major facilitator superfamily (MFS) profile domain-containing protein</fullName>
    </recommendedName>
</protein>
<proteinExistence type="inferred from homology"/>